<feature type="transmembrane region" description="Helical" evidence="5">
    <location>
        <begin position="342"/>
        <end position="360"/>
    </location>
</feature>
<dbReference type="AlphaFoldDB" id="M0CXB5"/>
<dbReference type="InterPro" id="IPR007016">
    <property type="entry name" value="O-antigen_ligase-rel_domated"/>
</dbReference>
<feature type="transmembrane region" description="Helical" evidence="5">
    <location>
        <begin position="59"/>
        <end position="77"/>
    </location>
</feature>
<comment type="caution">
    <text evidence="7">The sequence shown here is derived from an EMBL/GenBank/DDBJ whole genome shotgun (WGS) entry which is preliminary data.</text>
</comment>
<dbReference type="PANTHER" id="PTHR37422">
    <property type="entry name" value="TEICHURONIC ACID BIOSYNTHESIS PROTEIN TUAE"/>
    <property type="match status" value="1"/>
</dbReference>
<evidence type="ECO:0000256" key="3">
    <source>
        <dbReference type="ARBA" id="ARBA00022989"/>
    </source>
</evidence>
<dbReference type="RefSeq" id="WP_008008576.1">
    <property type="nucleotide sequence ID" value="NZ_AOIT01000007.1"/>
</dbReference>
<dbReference type="eggNOG" id="arCOG08190">
    <property type="taxonomic scope" value="Archaea"/>
</dbReference>
<accession>M0CXB5</accession>
<organism evidence="7 8">
    <name type="scientific">Natrinema limicola JCM 13563</name>
    <dbReference type="NCBI Taxonomy" id="1230457"/>
    <lineage>
        <taxon>Archaea</taxon>
        <taxon>Methanobacteriati</taxon>
        <taxon>Methanobacteriota</taxon>
        <taxon>Stenosarchaea group</taxon>
        <taxon>Halobacteria</taxon>
        <taxon>Halobacteriales</taxon>
        <taxon>Natrialbaceae</taxon>
        <taxon>Natrinema</taxon>
    </lineage>
</organism>
<feature type="transmembrane region" description="Helical" evidence="5">
    <location>
        <begin position="110"/>
        <end position="131"/>
    </location>
</feature>
<comment type="subcellular location">
    <subcellularLocation>
        <location evidence="1">Membrane</location>
        <topology evidence="1">Multi-pass membrane protein</topology>
    </subcellularLocation>
</comment>
<feature type="transmembrane region" description="Helical" evidence="5">
    <location>
        <begin position="308"/>
        <end position="330"/>
    </location>
</feature>
<dbReference type="GO" id="GO:0016020">
    <property type="term" value="C:membrane"/>
    <property type="evidence" value="ECO:0007669"/>
    <property type="project" value="UniProtKB-SubCell"/>
</dbReference>
<dbReference type="Proteomes" id="UP000011615">
    <property type="component" value="Unassembled WGS sequence"/>
</dbReference>
<dbReference type="PATRIC" id="fig|1230457.4.peg.3"/>
<dbReference type="InterPro" id="IPR051533">
    <property type="entry name" value="WaaL-like"/>
</dbReference>
<feature type="transmembrane region" description="Helical" evidence="5">
    <location>
        <begin position="29"/>
        <end position="47"/>
    </location>
</feature>
<gene>
    <name evidence="7" type="ORF">C476_00042</name>
</gene>
<feature type="transmembrane region" description="Helical" evidence="5">
    <location>
        <begin position="234"/>
        <end position="257"/>
    </location>
</feature>
<keyword evidence="4 5" id="KW-0472">Membrane</keyword>
<sequence>MNTEGLVNWMVPITIILSFFSQSTVVPQMIGYLMVVTSITVICFLLFRSGLARLHIPRTVLFPLLILVFMTSLAVIVDQTLGDVQRLFIFFTVSVAIIFWIPQIASFDIVFYRFAILTTIMVVLTSPTLFINEFGVGIFTISSWHTTSTIPVIGFEYNTFSGIFINPNTLSLVCCLSSLCLLKEVYQQHMLSIIAFGINGIAVYLSGGRSGIAALLIGTTLFISYLLFQDEGLLYSSVLGWVLGMVGFLSIFGIGPVSISLDLSQRQELWIAAVHAVIDQPIIGYGPADLGNVLGNYGEFVSKGPHNSYLKMVLSGGVLSGLSYVFLYGFAIWRSLWGAKDLSGTVLYVLLIATATISMFEGTSAFGISTLSILFGLILGYGIFGPKEKVPS</sequence>
<keyword evidence="3 5" id="KW-1133">Transmembrane helix</keyword>
<evidence type="ECO:0000313" key="8">
    <source>
        <dbReference type="Proteomes" id="UP000011615"/>
    </source>
</evidence>
<feature type="transmembrane region" description="Helical" evidence="5">
    <location>
        <begin position="212"/>
        <end position="228"/>
    </location>
</feature>
<evidence type="ECO:0000256" key="1">
    <source>
        <dbReference type="ARBA" id="ARBA00004141"/>
    </source>
</evidence>
<feature type="transmembrane region" description="Helical" evidence="5">
    <location>
        <begin position="366"/>
        <end position="384"/>
    </location>
</feature>
<dbReference type="OrthoDB" id="199246at2157"/>
<dbReference type="EMBL" id="AOIT01000007">
    <property type="protein sequence ID" value="ELZ26504.1"/>
    <property type="molecule type" value="Genomic_DNA"/>
</dbReference>
<evidence type="ECO:0000256" key="2">
    <source>
        <dbReference type="ARBA" id="ARBA00022692"/>
    </source>
</evidence>
<name>M0CXB5_9EURY</name>
<dbReference type="PANTHER" id="PTHR37422:SF13">
    <property type="entry name" value="LIPOPOLYSACCHARIDE BIOSYNTHESIS PROTEIN PA4999-RELATED"/>
    <property type="match status" value="1"/>
</dbReference>
<proteinExistence type="predicted"/>
<keyword evidence="8" id="KW-1185">Reference proteome</keyword>
<evidence type="ECO:0000259" key="6">
    <source>
        <dbReference type="Pfam" id="PF04932"/>
    </source>
</evidence>
<protein>
    <recommendedName>
        <fullName evidence="6">O-antigen ligase-related domain-containing protein</fullName>
    </recommendedName>
</protein>
<reference evidence="7 8" key="1">
    <citation type="journal article" date="2014" name="PLoS Genet.">
        <title>Phylogenetically driven sequencing of extremely halophilic archaea reveals strategies for static and dynamic osmo-response.</title>
        <authorList>
            <person name="Becker E.A."/>
            <person name="Seitzer P.M."/>
            <person name="Tritt A."/>
            <person name="Larsen D."/>
            <person name="Krusor M."/>
            <person name="Yao A.I."/>
            <person name="Wu D."/>
            <person name="Madern D."/>
            <person name="Eisen J.A."/>
            <person name="Darling A.E."/>
            <person name="Facciotti M.T."/>
        </authorList>
    </citation>
    <scope>NUCLEOTIDE SEQUENCE [LARGE SCALE GENOMIC DNA]</scope>
    <source>
        <strain evidence="7 8">JCM 13563</strain>
    </source>
</reference>
<feature type="transmembrane region" description="Helical" evidence="5">
    <location>
        <begin position="83"/>
        <end position="101"/>
    </location>
</feature>
<evidence type="ECO:0000256" key="4">
    <source>
        <dbReference type="ARBA" id="ARBA00023136"/>
    </source>
</evidence>
<feature type="domain" description="O-antigen ligase-related" evidence="6">
    <location>
        <begin position="195"/>
        <end position="323"/>
    </location>
</feature>
<evidence type="ECO:0000256" key="5">
    <source>
        <dbReference type="SAM" id="Phobius"/>
    </source>
</evidence>
<evidence type="ECO:0000313" key="7">
    <source>
        <dbReference type="EMBL" id="ELZ26504.1"/>
    </source>
</evidence>
<keyword evidence="2 5" id="KW-0812">Transmembrane</keyword>
<feature type="transmembrane region" description="Helical" evidence="5">
    <location>
        <begin position="186"/>
        <end position="205"/>
    </location>
</feature>
<dbReference type="Pfam" id="PF04932">
    <property type="entry name" value="Wzy_C"/>
    <property type="match status" value="1"/>
</dbReference>